<evidence type="ECO:0000313" key="2">
    <source>
        <dbReference type="Proteomes" id="UP001371456"/>
    </source>
</evidence>
<accession>A0AAN8U4U3</accession>
<keyword evidence="2" id="KW-1185">Reference proteome</keyword>
<proteinExistence type="predicted"/>
<reference evidence="1 2" key="1">
    <citation type="submission" date="2024-02" db="EMBL/GenBank/DDBJ databases">
        <title>de novo genome assembly of Solanum bulbocastanum strain 11H21.</title>
        <authorList>
            <person name="Hosaka A.J."/>
        </authorList>
    </citation>
    <scope>NUCLEOTIDE SEQUENCE [LARGE SCALE GENOMIC DNA]</scope>
    <source>
        <tissue evidence="1">Young leaves</tissue>
    </source>
</reference>
<sequence>MSGLFVISTYCIRYSSTKIFQVYFSFAVFAKRIITFFFFVLCIKVTLINIILHIDSSFLLCLISSSTGSVEISLDLLRVKILDSDLSKIATNFFLLFCHL</sequence>
<comment type="caution">
    <text evidence="1">The sequence shown here is derived from an EMBL/GenBank/DDBJ whole genome shotgun (WGS) entry which is preliminary data.</text>
</comment>
<dbReference type="Proteomes" id="UP001371456">
    <property type="component" value="Unassembled WGS sequence"/>
</dbReference>
<evidence type="ECO:0000313" key="1">
    <source>
        <dbReference type="EMBL" id="KAK6803499.1"/>
    </source>
</evidence>
<protein>
    <submittedName>
        <fullName evidence="1">Uncharacterized protein</fullName>
    </submittedName>
</protein>
<gene>
    <name evidence="1" type="ORF">RDI58_001283</name>
</gene>
<dbReference type="EMBL" id="JBANQN010000001">
    <property type="protein sequence ID" value="KAK6803499.1"/>
    <property type="molecule type" value="Genomic_DNA"/>
</dbReference>
<name>A0AAN8U4U3_SOLBU</name>
<dbReference type="AlphaFoldDB" id="A0AAN8U4U3"/>
<organism evidence="1 2">
    <name type="scientific">Solanum bulbocastanum</name>
    <name type="common">Wild potato</name>
    <dbReference type="NCBI Taxonomy" id="147425"/>
    <lineage>
        <taxon>Eukaryota</taxon>
        <taxon>Viridiplantae</taxon>
        <taxon>Streptophyta</taxon>
        <taxon>Embryophyta</taxon>
        <taxon>Tracheophyta</taxon>
        <taxon>Spermatophyta</taxon>
        <taxon>Magnoliopsida</taxon>
        <taxon>eudicotyledons</taxon>
        <taxon>Gunneridae</taxon>
        <taxon>Pentapetalae</taxon>
        <taxon>asterids</taxon>
        <taxon>lamiids</taxon>
        <taxon>Solanales</taxon>
        <taxon>Solanaceae</taxon>
        <taxon>Solanoideae</taxon>
        <taxon>Solaneae</taxon>
        <taxon>Solanum</taxon>
    </lineage>
</organism>